<sequence>MIFSCFQVTLRSEKKVDLFLLMREITMTNPLPMYRKIFNQAKYYSEAAELLYKTGSNEGNASYIPGYILCSSFCIELLLKCLILIRNDDIFTKDDVKAKGIKIDDHVYSELFDKIDQTFQDRIVQTYNDLFNETITKDQYINLLSLGNKHFIEWRYIYEHNDEKNVDIEIQVKITNSLGKCIEDILKEHGL</sequence>
<comment type="caution">
    <text evidence="1">The sequence shown here is derived from an EMBL/GenBank/DDBJ whole genome shotgun (WGS) entry which is preliminary data.</text>
</comment>
<dbReference type="Proteomes" id="UP000194798">
    <property type="component" value="Unassembled WGS sequence"/>
</dbReference>
<organism evidence="1 2">
    <name type="scientific">Thioflexithrix psekupsensis</name>
    <dbReference type="NCBI Taxonomy" id="1570016"/>
    <lineage>
        <taxon>Bacteria</taxon>
        <taxon>Pseudomonadati</taxon>
        <taxon>Pseudomonadota</taxon>
        <taxon>Gammaproteobacteria</taxon>
        <taxon>Thiotrichales</taxon>
        <taxon>Thioflexithrix</taxon>
    </lineage>
</organism>
<name>A0A251X5I5_9GAMM</name>
<dbReference type="AlphaFoldDB" id="A0A251X5I5"/>
<proteinExistence type="predicted"/>
<accession>A0A251X5I5</accession>
<reference evidence="1 2" key="1">
    <citation type="submission" date="2016-12" db="EMBL/GenBank/DDBJ databases">
        <title>Thioflexothrix psekupsii D3 genome sequencing and assembly.</title>
        <authorList>
            <person name="Fomenkov A."/>
            <person name="Vincze T."/>
            <person name="Grabovich M."/>
            <person name="Anton B.P."/>
            <person name="Dubinina G."/>
            <person name="Orlova M."/>
            <person name="Belousova E."/>
            <person name="Roberts R.J."/>
        </authorList>
    </citation>
    <scope>NUCLEOTIDE SEQUENCE [LARGE SCALE GENOMIC DNA]</scope>
    <source>
        <strain evidence="1">D3</strain>
    </source>
</reference>
<dbReference type="EMBL" id="MSLT01000023">
    <property type="protein sequence ID" value="OUD12197.1"/>
    <property type="molecule type" value="Genomic_DNA"/>
</dbReference>
<protein>
    <recommendedName>
        <fullName evidence="3">HEPN domain-containing protein</fullName>
    </recommendedName>
</protein>
<gene>
    <name evidence="1" type="ORF">TPSD3_13830</name>
</gene>
<evidence type="ECO:0000313" key="2">
    <source>
        <dbReference type="Proteomes" id="UP000194798"/>
    </source>
</evidence>
<keyword evidence="2" id="KW-1185">Reference proteome</keyword>
<evidence type="ECO:0000313" key="1">
    <source>
        <dbReference type="EMBL" id="OUD12197.1"/>
    </source>
</evidence>
<evidence type="ECO:0008006" key="3">
    <source>
        <dbReference type="Google" id="ProtNLM"/>
    </source>
</evidence>